<comment type="caution">
    <text evidence="2">The sequence shown here is derived from an EMBL/GenBank/DDBJ whole genome shotgun (WGS) entry which is preliminary data.</text>
</comment>
<protein>
    <submittedName>
        <fullName evidence="2">Glycosyltransferase family 2 protein</fullName>
    </submittedName>
</protein>
<dbReference type="PANTHER" id="PTHR22916:SF3">
    <property type="entry name" value="UDP-GLCNAC:BETAGAL BETA-1,3-N-ACETYLGLUCOSAMINYLTRANSFERASE-LIKE PROTEIN 1"/>
    <property type="match status" value="1"/>
</dbReference>
<dbReference type="EMBL" id="DRUY01000189">
    <property type="protein sequence ID" value="HHI66027.1"/>
    <property type="molecule type" value="Genomic_DNA"/>
</dbReference>
<dbReference type="SUPFAM" id="SSF53448">
    <property type="entry name" value="Nucleotide-diphospho-sugar transferases"/>
    <property type="match status" value="1"/>
</dbReference>
<dbReference type="AlphaFoldDB" id="A0A7C5PHK0"/>
<evidence type="ECO:0000313" key="2">
    <source>
        <dbReference type="EMBL" id="HHI66027.1"/>
    </source>
</evidence>
<dbReference type="InterPro" id="IPR001173">
    <property type="entry name" value="Glyco_trans_2-like"/>
</dbReference>
<evidence type="ECO:0000259" key="1">
    <source>
        <dbReference type="Pfam" id="PF00535"/>
    </source>
</evidence>
<feature type="domain" description="Glycosyltransferase 2-like" evidence="1">
    <location>
        <begin position="7"/>
        <end position="140"/>
    </location>
</feature>
<sequence length="305" mass="35863">MEKSLVTVAMPAYNHEKYVQQAIKSVIDQDYENIELIIINDCSKDNTHEKICEMIDKCKSRFVRFEYINSDKNNGITKTLNKCLKWAEGKYFSLLASDDIFFPEKIRLLVNEIEKLPDNYAIVFGDATYINEYGQTVLMRMGSVESNRVIVALASGRDDFNYLNEDEFGTYKTLFRGYLPTASWLAKTRCILEVGGFNEAFFVEDMPLWIALSKRYRFKFFDQSVAGYRIHSHNTSSSYRSKMIMDLFSLIENEREYCIENNLYDFWKKMMLIWSKEILKRKNISLGEKKYVISVLKKIKEEQKV</sequence>
<dbReference type="Gene3D" id="3.90.550.10">
    <property type="entry name" value="Spore Coat Polysaccharide Biosynthesis Protein SpsA, Chain A"/>
    <property type="match status" value="1"/>
</dbReference>
<gene>
    <name evidence="2" type="ORF">ENL70_05725</name>
</gene>
<accession>A0A7C5PHK0</accession>
<dbReference type="Pfam" id="PF00535">
    <property type="entry name" value="Glycos_transf_2"/>
    <property type="match status" value="1"/>
</dbReference>
<dbReference type="PANTHER" id="PTHR22916">
    <property type="entry name" value="GLYCOSYLTRANSFERASE"/>
    <property type="match status" value="1"/>
</dbReference>
<dbReference type="GO" id="GO:0016758">
    <property type="term" value="F:hexosyltransferase activity"/>
    <property type="evidence" value="ECO:0007669"/>
    <property type="project" value="UniProtKB-ARBA"/>
</dbReference>
<organism evidence="2">
    <name type="scientific">Thermodesulfobium narugense</name>
    <dbReference type="NCBI Taxonomy" id="184064"/>
    <lineage>
        <taxon>Bacteria</taxon>
        <taxon>Pseudomonadati</taxon>
        <taxon>Thermodesulfobiota</taxon>
        <taxon>Thermodesulfobiia</taxon>
        <taxon>Thermodesulfobiales</taxon>
        <taxon>Thermodesulfobiaceae</taxon>
        <taxon>Thermodesulfobium</taxon>
    </lineage>
</organism>
<keyword evidence="2" id="KW-0808">Transferase</keyword>
<dbReference type="InterPro" id="IPR029044">
    <property type="entry name" value="Nucleotide-diphossugar_trans"/>
</dbReference>
<proteinExistence type="predicted"/>
<reference evidence="2" key="1">
    <citation type="journal article" date="2020" name="mSystems">
        <title>Genome- and Community-Level Interaction Insights into Carbon Utilization and Element Cycling Functions of Hydrothermarchaeota in Hydrothermal Sediment.</title>
        <authorList>
            <person name="Zhou Z."/>
            <person name="Liu Y."/>
            <person name="Xu W."/>
            <person name="Pan J."/>
            <person name="Luo Z.H."/>
            <person name="Li M."/>
        </authorList>
    </citation>
    <scope>NUCLEOTIDE SEQUENCE [LARGE SCALE GENOMIC DNA]</scope>
    <source>
        <strain evidence="2">SpSt-1019</strain>
    </source>
</reference>
<dbReference type="CDD" id="cd00761">
    <property type="entry name" value="Glyco_tranf_GTA_type"/>
    <property type="match status" value="1"/>
</dbReference>
<name>A0A7C5PHK0_9BACT</name>